<evidence type="ECO:0000259" key="5">
    <source>
        <dbReference type="PROSITE" id="PS51078"/>
    </source>
</evidence>
<dbReference type="PANTHER" id="PTHR30136">
    <property type="entry name" value="HELIX-TURN-HELIX TRANSCRIPTIONAL REGULATOR, ICLR FAMILY"/>
    <property type="match status" value="1"/>
</dbReference>
<dbReference type="AlphaFoldDB" id="A0A9D2GV26"/>
<evidence type="ECO:0000256" key="2">
    <source>
        <dbReference type="ARBA" id="ARBA00023125"/>
    </source>
</evidence>
<evidence type="ECO:0000313" key="6">
    <source>
        <dbReference type="EMBL" id="HIZ89245.1"/>
    </source>
</evidence>
<name>A0A9D2GV26_9BACT</name>
<dbReference type="Gene3D" id="3.30.450.40">
    <property type="match status" value="1"/>
</dbReference>
<accession>A0A9D2GV26</accession>
<keyword evidence="1" id="KW-0805">Transcription regulation</keyword>
<dbReference type="InterPro" id="IPR014757">
    <property type="entry name" value="Tscrpt_reg_IclR_C"/>
</dbReference>
<dbReference type="InterPro" id="IPR029016">
    <property type="entry name" value="GAF-like_dom_sf"/>
</dbReference>
<dbReference type="EMBL" id="DXAQ01000074">
    <property type="protein sequence ID" value="HIZ89245.1"/>
    <property type="molecule type" value="Genomic_DNA"/>
</dbReference>
<dbReference type="PROSITE" id="PS51078">
    <property type="entry name" value="ICLR_ED"/>
    <property type="match status" value="1"/>
</dbReference>
<dbReference type="SUPFAM" id="SSF46785">
    <property type="entry name" value="Winged helix' DNA-binding domain"/>
    <property type="match status" value="1"/>
</dbReference>
<reference evidence="6" key="2">
    <citation type="submission" date="2021-04" db="EMBL/GenBank/DDBJ databases">
        <authorList>
            <person name="Gilroy R."/>
        </authorList>
    </citation>
    <scope>NUCLEOTIDE SEQUENCE</scope>
    <source>
        <strain evidence="6">ChiW4-1371</strain>
    </source>
</reference>
<evidence type="ECO:0000256" key="1">
    <source>
        <dbReference type="ARBA" id="ARBA00023015"/>
    </source>
</evidence>
<evidence type="ECO:0000259" key="4">
    <source>
        <dbReference type="PROSITE" id="PS51077"/>
    </source>
</evidence>
<dbReference type="InterPro" id="IPR036390">
    <property type="entry name" value="WH_DNA-bd_sf"/>
</dbReference>
<dbReference type="Proteomes" id="UP000824176">
    <property type="component" value="Unassembled WGS sequence"/>
</dbReference>
<dbReference type="Pfam" id="PF01614">
    <property type="entry name" value="IclR_C"/>
    <property type="match status" value="1"/>
</dbReference>
<dbReference type="GO" id="GO:0045892">
    <property type="term" value="P:negative regulation of DNA-templated transcription"/>
    <property type="evidence" value="ECO:0007669"/>
    <property type="project" value="TreeGrafter"/>
</dbReference>
<dbReference type="InterPro" id="IPR036388">
    <property type="entry name" value="WH-like_DNA-bd_sf"/>
</dbReference>
<dbReference type="InterPro" id="IPR050707">
    <property type="entry name" value="HTH_MetabolicPath_Reg"/>
</dbReference>
<reference evidence="6" key="1">
    <citation type="journal article" date="2021" name="PeerJ">
        <title>Extensive microbial diversity within the chicken gut microbiome revealed by metagenomics and culture.</title>
        <authorList>
            <person name="Gilroy R."/>
            <person name="Ravi A."/>
            <person name="Getino M."/>
            <person name="Pursley I."/>
            <person name="Horton D.L."/>
            <person name="Alikhan N.F."/>
            <person name="Baker D."/>
            <person name="Gharbi K."/>
            <person name="Hall N."/>
            <person name="Watson M."/>
            <person name="Adriaenssens E.M."/>
            <person name="Foster-Nyarko E."/>
            <person name="Jarju S."/>
            <person name="Secka A."/>
            <person name="Antonio M."/>
            <person name="Oren A."/>
            <person name="Chaudhuri R.R."/>
            <person name="La Ragione R."/>
            <person name="Hildebrand F."/>
            <person name="Pallen M.J."/>
        </authorList>
    </citation>
    <scope>NUCLEOTIDE SEQUENCE</scope>
    <source>
        <strain evidence="6">ChiW4-1371</strain>
    </source>
</reference>
<dbReference type="InterPro" id="IPR005471">
    <property type="entry name" value="Tscrpt_reg_IclR_N"/>
</dbReference>
<dbReference type="Gene3D" id="1.10.10.10">
    <property type="entry name" value="Winged helix-like DNA-binding domain superfamily/Winged helix DNA-binding domain"/>
    <property type="match status" value="1"/>
</dbReference>
<dbReference type="PANTHER" id="PTHR30136:SF24">
    <property type="entry name" value="HTH-TYPE TRANSCRIPTIONAL REPRESSOR ALLR"/>
    <property type="match status" value="1"/>
</dbReference>
<feature type="domain" description="IclR-ED" evidence="5">
    <location>
        <begin position="81"/>
        <end position="265"/>
    </location>
</feature>
<dbReference type="GO" id="GO:0003700">
    <property type="term" value="F:DNA-binding transcription factor activity"/>
    <property type="evidence" value="ECO:0007669"/>
    <property type="project" value="TreeGrafter"/>
</dbReference>
<dbReference type="GO" id="GO:0003677">
    <property type="term" value="F:DNA binding"/>
    <property type="evidence" value="ECO:0007669"/>
    <property type="project" value="UniProtKB-KW"/>
</dbReference>
<evidence type="ECO:0000256" key="3">
    <source>
        <dbReference type="ARBA" id="ARBA00023163"/>
    </source>
</evidence>
<dbReference type="Pfam" id="PF09339">
    <property type="entry name" value="HTH_IclR"/>
    <property type="match status" value="1"/>
</dbReference>
<dbReference type="SMART" id="SM00346">
    <property type="entry name" value="HTH_ICLR"/>
    <property type="match status" value="1"/>
</dbReference>
<organism evidence="6 7">
    <name type="scientific">Candidatus Mucispirillum faecigallinarum</name>
    <dbReference type="NCBI Taxonomy" id="2838699"/>
    <lineage>
        <taxon>Bacteria</taxon>
        <taxon>Pseudomonadati</taxon>
        <taxon>Deferribacterota</taxon>
        <taxon>Deferribacteres</taxon>
        <taxon>Deferribacterales</taxon>
        <taxon>Mucispirillaceae</taxon>
        <taxon>Mucispirillum</taxon>
    </lineage>
</organism>
<feature type="domain" description="HTH iclR-type" evidence="4">
    <location>
        <begin position="18"/>
        <end position="80"/>
    </location>
</feature>
<comment type="caution">
    <text evidence="6">The sequence shown here is derived from an EMBL/GenBank/DDBJ whole genome shotgun (WGS) entry which is preliminary data.</text>
</comment>
<dbReference type="SUPFAM" id="SSF55781">
    <property type="entry name" value="GAF domain-like"/>
    <property type="match status" value="1"/>
</dbReference>
<protein>
    <submittedName>
        <fullName evidence="6">IclR family transcriptional regulator</fullName>
    </submittedName>
</protein>
<keyword evidence="2" id="KW-0238">DNA-binding</keyword>
<dbReference type="PROSITE" id="PS51077">
    <property type="entry name" value="HTH_ICLR"/>
    <property type="match status" value="1"/>
</dbReference>
<gene>
    <name evidence="6" type="ORF">H9804_04810</name>
</gene>
<keyword evidence="3" id="KW-0804">Transcription</keyword>
<evidence type="ECO:0000313" key="7">
    <source>
        <dbReference type="Proteomes" id="UP000824176"/>
    </source>
</evidence>
<proteinExistence type="predicted"/>
<sequence>MRVEKNNKTKREKSEYAVQAVSNAIDILELLGNCEHELSMSEIVSTLELTKSNVNKLLANLERYGYVEHNKYTGNFRLGVKTFQISQAYINKLNLIDISNQVLIGLKNKLNESTYIGVLRHGNVVYLNMIETDEPVRVMPRIGNVGPAYATAIGKAQLSTLTNKEITALYENKQFRKLTEKTVSNIDELLEDIAHIRECGYALDLEEYEYDVHCVAAPVLDFMGKVIAGISVSGPKVRMGMDRIEKEIAPILIEAAKELSGKFGYVDSDELSE</sequence>